<dbReference type="EMBL" id="LVJI01000054">
    <property type="protein sequence ID" value="OAB40353.1"/>
    <property type="molecule type" value="Genomic_DNA"/>
</dbReference>
<name>A0A162M960_9BACL</name>
<protein>
    <submittedName>
        <fullName evidence="1">Uncharacterized protein</fullName>
    </submittedName>
</protein>
<dbReference type="RefSeq" id="WP_068653155.1">
    <property type="nucleotide sequence ID" value="NZ_CP043611.1"/>
</dbReference>
<keyword evidence="2" id="KW-1185">Reference proteome</keyword>
<comment type="caution">
    <text evidence="1">The sequence shown here is derived from an EMBL/GenBank/DDBJ whole genome shotgun (WGS) entry which is preliminary data.</text>
</comment>
<reference evidence="1 2" key="1">
    <citation type="submission" date="2016-03" db="EMBL/GenBank/DDBJ databases">
        <title>Draft genome sequence of Paenibacillus antarcticus CECT 5836.</title>
        <authorList>
            <person name="Shin S.-K."/>
            <person name="Yi H."/>
        </authorList>
    </citation>
    <scope>NUCLEOTIDE SEQUENCE [LARGE SCALE GENOMIC DNA]</scope>
    <source>
        <strain evidence="1 2">CECT 5836</strain>
    </source>
</reference>
<proteinExistence type="predicted"/>
<dbReference type="AlphaFoldDB" id="A0A162M960"/>
<dbReference type="Proteomes" id="UP000077355">
    <property type="component" value="Unassembled WGS sequence"/>
</dbReference>
<organism evidence="1 2">
    <name type="scientific">Paenibacillus antarcticus</name>
    <dbReference type="NCBI Taxonomy" id="253703"/>
    <lineage>
        <taxon>Bacteria</taxon>
        <taxon>Bacillati</taxon>
        <taxon>Bacillota</taxon>
        <taxon>Bacilli</taxon>
        <taxon>Bacillales</taxon>
        <taxon>Paenibacillaceae</taxon>
        <taxon>Paenibacillus</taxon>
    </lineage>
</organism>
<dbReference type="OrthoDB" id="2614554at2"/>
<gene>
    <name evidence="1" type="ORF">PBAT_23915</name>
</gene>
<accession>A0A162M960</accession>
<evidence type="ECO:0000313" key="1">
    <source>
        <dbReference type="EMBL" id="OAB40353.1"/>
    </source>
</evidence>
<sequence>MKFPIEPDSFTLTIINSYGVVESTNKPNEYNYNLPKKPGYYNYCLSAVWEVKNEASYYFGIQINE</sequence>
<evidence type="ECO:0000313" key="2">
    <source>
        <dbReference type="Proteomes" id="UP000077355"/>
    </source>
</evidence>